<dbReference type="KEGG" id="vg:77937115"/>
<dbReference type="EMBL" id="MN103543">
    <property type="protein sequence ID" value="QEM42094.1"/>
    <property type="molecule type" value="Genomic_DNA"/>
</dbReference>
<dbReference type="Proteomes" id="UP000322144">
    <property type="component" value="Segment"/>
</dbReference>
<name>A0A5C1K9W1_9CAUD</name>
<protein>
    <submittedName>
        <fullName evidence="1">Uncharacterized protein</fullName>
    </submittedName>
</protein>
<proteinExistence type="predicted"/>
<dbReference type="GeneID" id="77937115"/>
<evidence type="ECO:0000313" key="1">
    <source>
        <dbReference type="EMBL" id="QEM42094.1"/>
    </source>
</evidence>
<organism evidence="1 2">
    <name type="scientific">Pseudomonas phage vB_PaeM_PS119XW</name>
    <dbReference type="NCBI Taxonomy" id="2601632"/>
    <lineage>
        <taxon>Viruses</taxon>
        <taxon>Duplodnaviria</taxon>
        <taxon>Heunggongvirae</taxon>
        <taxon>Uroviricota</taxon>
        <taxon>Caudoviricetes</taxon>
        <taxon>Chimalliviridae</taxon>
        <taxon>Pawinskivirus</taxon>
        <taxon>Pawinskivirus PS119XW</taxon>
    </lineage>
</organism>
<accession>A0A5C1K9W1</accession>
<evidence type="ECO:0000313" key="2">
    <source>
        <dbReference type="Proteomes" id="UP000322144"/>
    </source>
</evidence>
<sequence length="140" mass="16444">MASQLIVVDLTKGGQKVDFSELTREPTDSLMFYVGEEHEAAHLHQFSYNPEFSNWQKLEFCIFWDHQHRPTAEDPRVVTDTELYIRKLCRQYEVAIDGYMLGVKHFGQRTIVEFKMKEEIATPLTLDWTKVEPPPREVIV</sequence>
<dbReference type="RefSeq" id="YP_010661105.1">
    <property type="nucleotide sequence ID" value="NC_070882.1"/>
</dbReference>
<reference evidence="1 2" key="1">
    <citation type="submission" date="2019-06" db="EMBL/GenBank/DDBJ databases">
        <title>A distant relative of Phikzvirus genus phages from a therapeutic phage collection.</title>
        <authorList>
            <person name="Hejnowicz M.S."/>
            <person name="Dabrowski K."/>
            <person name="Gawor J."/>
            <person name="Weber-Dabrowska B."/>
            <person name="Gromadka R."/>
            <person name="Lobocka M.B."/>
        </authorList>
    </citation>
    <scope>NUCLEOTIDE SEQUENCE [LARGE SCALE GENOMIC DNA]</scope>
</reference>
<keyword evidence="2" id="KW-1185">Reference proteome</keyword>